<dbReference type="AlphaFoldDB" id="A0AAX1Q9E6"/>
<organism evidence="1 2">
    <name type="scientific">Priestia endophytica</name>
    <dbReference type="NCBI Taxonomy" id="135735"/>
    <lineage>
        <taxon>Bacteria</taxon>
        <taxon>Bacillati</taxon>
        <taxon>Bacillota</taxon>
        <taxon>Bacilli</taxon>
        <taxon>Bacillales</taxon>
        <taxon>Bacillaceae</taxon>
        <taxon>Priestia</taxon>
    </lineage>
</organism>
<sequence>MYGRKKLTHTWVETGQKLKRHISNFPNLIIRKEYMKRERMLRSYLNKEFTLFISIIKNSEYTVDLRLKSYYFISLGMLIFPL</sequence>
<evidence type="ECO:0000313" key="1">
    <source>
        <dbReference type="EMBL" id="RAS76317.1"/>
    </source>
</evidence>
<accession>A0AAX1Q9E6</accession>
<name>A0AAX1Q9E6_9BACI</name>
<evidence type="ECO:0000313" key="2">
    <source>
        <dbReference type="Proteomes" id="UP000250174"/>
    </source>
</evidence>
<dbReference type="EMBL" id="LVYK01000027">
    <property type="protein sequence ID" value="RAS76317.1"/>
    <property type="molecule type" value="Genomic_DNA"/>
</dbReference>
<dbReference type="Proteomes" id="UP000250174">
    <property type="component" value="Unassembled WGS sequence"/>
</dbReference>
<protein>
    <submittedName>
        <fullName evidence="1">Uncharacterized protein</fullName>
    </submittedName>
</protein>
<gene>
    <name evidence="1" type="ORF">A3864_12965</name>
</gene>
<reference evidence="1 2" key="1">
    <citation type="submission" date="2016-03" db="EMBL/GenBank/DDBJ databases">
        <title>Comparison of Bacillus endophyticus and B. anthracis characteristics using whole genome sequence analysis and microbiological techniques.</title>
        <authorList>
            <person name="Lekota K.E."/>
            <person name="Mafofo J."/>
            <person name="Rees J."/>
            <person name="Muchadeyi F.C."/>
            <person name="Madoroba E."/>
            <person name="Van Heerden H."/>
        </authorList>
    </citation>
    <scope>NUCLEOTIDE SEQUENCE [LARGE SCALE GENOMIC DNA]</scope>
    <source>
        <strain evidence="1 2">3631_10C</strain>
    </source>
</reference>
<proteinExistence type="predicted"/>
<comment type="caution">
    <text evidence="1">The sequence shown here is derived from an EMBL/GenBank/DDBJ whole genome shotgun (WGS) entry which is preliminary data.</text>
</comment>